<keyword evidence="5" id="KW-0813">Transport</keyword>
<evidence type="ECO:0000256" key="19">
    <source>
        <dbReference type="ARBA" id="ARBA00023157"/>
    </source>
</evidence>
<dbReference type="InterPro" id="IPR023960">
    <property type="entry name" value="Cyt_b6_f_Rieske"/>
</dbReference>
<dbReference type="EMBL" id="CM007383">
    <property type="protein sequence ID" value="ONK74652.1"/>
    <property type="molecule type" value="Genomic_DNA"/>
</dbReference>
<dbReference type="PRINTS" id="PR00162">
    <property type="entry name" value="RIESKE"/>
</dbReference>
<keyword evidence="8 26" id="KW-0812">Transmembrane</keyword>
<evidence type="ECO:0000256" key="20">
    <source>
        <dbReference type="ARBA" id="ARBA00025834"/>
    </source>
</evidence>
<evidence type="ECO:0000256" key="2">
    <source>
        <dbReference type="ARBA" id="ARBA00004581"/>
    </source>
</evidence>
<dbReference type="Pfam" id="PF25471">
    <property type="entry name" value="TM_PetC"/>
    <property type="match status" value="1"/>
</dbReference>
<evidence type="ECO:0000256" key="7">
    <source>
        <dbReference type="ARBA" id="ARBA00022640"/>
    </source>
</evidence>
<keyword evidence="13" id="KW-0249">Electron transport</keyword>
<dbReference type="InterPro" id="IPR057415">
    <property type="entry name" value="TM_PetC"/>
</dbReference>
<comment type="subunit">
    <text evidence="20">The 4 large subunits of the cytochrome b6-f complex are cytochrome b6, subunit IV (17 kDa polypeptide, PetD), cytochrome f and the Rieske protein, while the 4 small subunits are PetG, PetL, PetM and PetN. The complex functions as a dimer.</text>
</comment>
<dbReference type="SUPFAM" id="SSF50022">
    <property type="entry name" value="ISP domain"/>
    <property type="match status" value="1"/>
</dbReference>
<evidence type="ECO:0000256" key="23">
    <source>
        <dbReference type="ARBA" id="ARBA00047828"/>
    </source>
</evidence>
<name>A0A5P1F904_ASPOF</name>
<evidence type="ECO:0000313" key="28">
    <source>
        <dbReference type="EMBL" id="ONK74652.1"/>
    </source>
</evidence>
<evidence type="ECO:0000256" key="4">
    <source>
        <dbReference type="ARBA" id="ARBA00012952"/>
    </source>
</evidence>
<dbReference type="NCBIfam" id="NF045928">
    <property type="entry name" value="Cytb6fFeSPetC"/>
    <property type="match status" value="1"/>
</dbReference>
<accession>A0A5P1F904</accession>
<comment type="catalytic activity">
    <reaction evidence="23">
        <text>2 oxidized [plastocyanin] + a plastoquinol + 2 H(+)(in) = 2 reduced [plastocyanin] + a plastoquinone + 4 H(+)(out)</text>
        <dbReference type="Rhea" id="RHEA:22148"/>
        <dbReference type="Rhea" id="RHEA-COMP:9561"/>
        <dbReference type="Rhea" id="RHEA-COMP:9562"/>
        <dbReference type="Rhea" id="RHEA-COMP:10039"/>
        <dbReference type="Rhea" id="RHEA-COMP:10040"/>
        <dbReference type="ChEBI" id="CHEBI:15378"/>
        <dbReference type="ChEBI" id="CHEBI:17757"/>
        <dbReference type="ChEBI" id="CHEBI:29036"/>
        <dbReference type="ChEBI" id="CHEBI:49552"/>
        <dbReference type="ChEBI" id="CHEBI:62192"/>
        <dbReference type="EC" id="7.1.1.6"/>
    </reaction>
</comment>
<keyword evidence="29" id="KW-1185">Reference proteome</keyword>
<dbReference type="InterPro" id="IPR014349">
    <property type="entry name" value="Rieske_Fe-S_prot"/>
</dbReference>
<keyword evidence="9" id="KW-0001">2Fe-2S</keyword>
<dbReference type="GO" id="GO:0009767">
    <property type="term" value="P:photosynthetic electron transport chain"/>
    <property type="evidence" value="ECO:0007669"/>
    <property type="project" value="UniProtKB-ARBA"/>
</dbReference>
<evidence type="ECO:0000256" key="15">
    <source>
        <dbReference type="ARBA" id="ARBA00023004"/>
    </source>
</evidence>
<dbReference type="InterPro" id="IPR005805">
    <property type="entry name" value="Rieske_Fe-S_prot_C"/>
</dbReference>
<dbReference type="PANTHER" id="PTHR10134">
    <property type="entry name" value="CYTOCHROME B-C1 COMPLEX SUBUNIT RIESKE, MITOCHONDRIAL"/>
    <property type="match status" value="1"/>
</dbReference>
<keyword evidence="12" id="KW-1278">Translocase</keyword>
<feature type="transmembrane region" description="Helical" evidence="26">
    <location>
        <begin position="68"/>
        <end position="88"/>
    </location>
</feature>
<dbReference type="GO" id="GO:0009496">
    <property type="term" value="F:plastoquinol--plastocyanin reductase activity"/>
    <property type="evidence" value="ECO:0007669"/>
    <property type="project" value="UniProtKB-EC"/>
</dbReference>
<keyword evidence="10" id="KW-0479">Metal-binding</keyword>
<dbReference type="CDD" id="cd03471">
    <property type="entry name" value="Rieske_cytochrome_b6f"/>
    <property type="match status" value="1"/>
</dbReference>
<comment type="similarity">
    <text evidence="3">Belongs to the Rieske iron-sulfur protein family.</text>
</comment>
<dbReference type="GO" id="GO:0051537">
    <property type="term" value="F:2 iron, 2 sulfur cluster binding"/>
    <property type="evidence" value="ECO:0007669"/>
    <property type="project" value="UniProtKB-KW"/>
</dbReference>
<evidence type="ECO:0000256" key="5">
    <source>
        <dbReference type="ARBA" id="ARBA00022448"/>
    </source>
</evidence>
<keyword evidence="15" id="KW-0408">Iron</keyword>
<evidence type="ECO:0000256" key="3">
    <source>
        <dbReference type="ARBA" id="ARBA00010651"/>
    </source>
</evidence>
<protein>
    <recommendedName>
        <fullName evidence="24">Cytochrome b6-f complex iron-sulfur subunit, chloroplastic</fullName>
        <ecNumber evidence="4">7.1.1.6</ecNumber>
    </recommendedName>
    <alternativeName>
        <fullName evidence="25">Plastohydroquinone:plastocyanin oxidoreductase iron-sulfur protein</fullName>
    </alternativeName>
    <alternativeName>
        <fullName evidence="21">Rieske iron-sulfur protein</fullName>
    </alternativeName>
</protein>
<dbReference type="OrthoDB" id="1637982at2759"/>
<evidence type="ECO:0000256" key="18">
    <source>
        <dbReference type="ARBA" id="ARBA00023136"/>
    </source>
</evidence>
<evidence type="ECO:0000256" key="21">
    <source>
        <dbReference type="ARBA" id="ARBA00032409"/>
    </source>
</evidence>
<dbReference type="Proteomes" id="UP000243459">
    <property type="component" value="Chromosome 3"/>
</dbReference>
<keyword evidence="16" id="KW-0411">Iron-sulfur</keyword>
<dbReference type="NCBIfam" id="NF010001">
    <property type="entry name" value="PRK13474.1"/>
    <property type="match status" value="1"/>
</dbReference>
<keyword evidence="18 26" id="KW-0472">Membrane</keyword>
<dbReference type="Pfam" id="PF00355">
    <property type="entry name" value="Rieske"/>
    <property type="match status" value="1"/>
</dbReference>
<evidence type="ECO:0000256" key="17">
    <source>
        <dbReference type="ARBA" id="ARBA00023078"/>
    </source>
</evidence>
<evidence type="ECO:0000256" key="13">
    <source>
        <dbReference type="ARBA" id="ARBA00022982"/>
    </source>
</evidence>
<gene>
    <name evidence="28" type="ORF">A4U43_C03F8740</name>
</gene>
<sequence length="226" mass="23703">MASTTLSTAATQLCAGKNGIFAPSQALMAKPAKGLGFGKGKGMKVTCMASSISADRVPDMEKRKLMNLLLLGAISLPSAAMLGPYALFFAPPGSGGADGGTPAKDALGNDVIASEWLKNHGPNDRTLTQGLRGDPTYLVVESDRTLATYGINAVCTHLGCVVPWNGAENKFICPCHGSQYNNQGKVVRGPAPLSLALAHADVDDDKVIFVPWVETDFRTGDAPWWA</sequence>
<dbReference type="FunFam" id="2.102.10.10:FF:000007">
    <property type="entry name" value="Cytochrome b6-f complex iron-sulfur subunit"/>
    <property type="match status" value="1"/>
</dbReference>
<keyword evidence="6" id="KW-0150">Chloroplast</keyword>
<keyword evidence="7" id="KW-0934">Plastid</keyword>
<dbReference type="HAMAP" id="MF_01335">
    <property type="entry name" value="Cytb6_f_Rieske"/>
    <property type="match status" value="1"/>
</dbReference>
<evidence type="ECO:0000256" key="14">
    <source>
        <dbReference type="ARBA" id="ARBA00022989"/>
    </source>
</evidence>
<dbReference type="InterPro" id="IPR017941">
    <property type="entry name" value="Rieske_2Fe-2S"/>
</dbReference>
<evidence type="ECO:0000256" key="22">
    <source>
        <dbReference type="ARBA" id="ARBA00034078"/>
    </source>
</evidence>
<evidence type="ECO:0000256" key="10">
    <source>
        <dbReference type="ARBA" id="ARBA00022723"/>
    </source>
</evidence>
<evidence type="ECO:0000256" key="8">
    <source>
        <dbReference type="ARBA" id="ARBA00022692"/>
    </source>
</evidence>
<evidence type="ECO:0000256" key="12">
    <source>
        <dbReference type="ARBA" id="ARBA00022967"/>
    </source>
</evidence>
<evidence type="ECO:0000256" key="9">
    <source>
        <dbReference type="ARBA" id="ARBA00022714"/>
    </source>
</evidence>
<dbReference type="AlphaFoldDB" id="A0A5P1F904"/>
<dbReference type="FunFam" id="1.20.5.700:FF:000002">
    <property type="entry name" value="Cytochrome b6-f complex iron-sulfur subunit"/>
    <property type="match status" value="1"/>
</dbReference>
<dbReference type="PROSITE" id="PS51296">
    <property type="entry name" value="RIESKE"/>
    <property type="match status" value="1"/>
</dbReference>
<dbReference type="OMA" id="RCARLQW"/>
<feature type="domain" description="Rieske" evidence="27">
    <location>
        <begin position="113"/>
        <end position="209"/>
    </location>
</feature>
<evidence type="ECO:0000256" key="6">
    <source>
        <dbReference type="ARBA" id="ARBA00022528"/>
    </source>
</evidence>
<comment type="subcellular location">
    <subcellularLocation>
        <location evidence="2">Plastid</location>
        <location evidence="2">Chloroplast thylakoid membrane</location>
        <topology evidence="2">Single-pass membrane protein</topology>
    </subcellularLocation>
</comment>
<keyword evidence="19" id="KW-1015">Disulfide bond</keyword>
<organism evidence="28 29">
    <name type="scientific">Asparagus officinalis</name>
    <name type="common">Garden asparagus</name>
    <dbReference type="NCBI Taxonomy" id="4686"/>
    <lineage>
        <taxon>Eukaryota</taxon>
        <taxon>Viridiplantae</taxon>
        <taxon>Streptophyta</taxon>
        <taxon>Embryophyta</taxon>
        <taxon>Tracheophyta</taxon>
        <taxon>Spermatophyta</taxon>
        <taxon>Magnoliopsida</taxon>
        <taxon>Liliopsida</taxon>
        <taxon>Asparagales</taxon>
        <taxon>Asparagaceae</taxon>
        <taxon>Asparagoideae</taxon>
        <taxon>Asparagus</taxon>
    </lineage>
</organism>
<comment type="cofactor">
    <cofactor evidence="22">
        <name>[2Fe-2S] cluster</name>
        <dbReference type="ChEBI" id="CHEBI:190135"/>
    </cofactor>
</comment>
<dbReference type="GO" id="GO:0009535">
    <property type="term" value="C:chloroplast thylakoid membrane"/>
    <property type="evidence" value="ECO:0007669"/>
    <property type="project" value="UniProtKB-SubCell"/>
</dbReference>
<dbReference type="GO" id="GO:0046872">
    <property type="term" value="F:metal ion binding"/>
    <property type="evidence" value="ECO:0007669"/>
    <property type="project" value="UniProtKB-KW"/>
</dbReference>
<dbReference type="InterPro" id="IPR036922">
    <property type="entry name" value="Rieske_2Fe-2S_sf"/>
</dbReference>
<comment type="function">
    <text evidence="1">Component of the cytochrome b6-f complex, which mediates electron transfer between photosystem II (PSII) and photosystem I (PSI), cyclic electron flow around PSI, and state transitions.</text>
</comment>
<evidence type="ECO:0000256" key="24">
    <source>
        <dbReference type="ARBA" id="ARBA00071599"/>
    </source>
</evidence>
<proteinExistence type="inferred from homology"/>
<evidence type="ECO:0000256" key="25">
    <source>
        <dbReference type="ARBA" id="ARBA00081632"/>
    </source>
</evidence>
<dbReference type="Gene3D" id="2.102.10.10">
    <property type="entry name" value="Rieske [2Fe-2S] iron-sulphur domain"/>
    <property type="match status" value="1"/>
</dbReference>
<reference evidence="29" key="1">
    <citation type="journal article" date="2017" name="Nat. Commun.">
        <title>The asparagus genome sheds light on the origin and evolution of a young Y chromosome.</title>
        <authorList>
            <person name="Harkess A."/>
            <person name="Zhou J."/>
            <person name="Xu C."/>
            <person name="Bowers J.E."/>
            <person name="Van der Hulst R."/>
            <person name="Ayyampalayam S."/>
            <person name="Mercati F."/>
            <person name="Riccardi P."/>
            <person name="McKain M.R."/>
            <person name="Kakrana A."/>
            <person name="Tang H."/>
            <person name="Ray J."/>
            <person name="Groenendijk J."/>
            <person name="Arikit S."/>
            <person name="Mathioni S.M."/>
            <person name="Nakano M."/>
            <person name="Shan H."/>
            <person name="Telgmann-Rauber A."/>
            <person name="Kanno A."/>
            <person name="Yue Z."/>
            <person name="Chen H."/>
            <person name="Li W."/>
            <person name="Chen Y."/>
            <person name="Xu X."/>
            <person name="Zhang Y."/>
            <person name="Luo S."/>
            <person name="Chen H."/>
            <person name="Gao J."/>
            <person name="Mao Z."/>
            <person name="Pires J.C."/>
            <person name="Luo M."/>
            <person name="Kudrna D."/>
            <person name="Wing R.A."/>
            <person name="Meyers B.C."/>
            <person name="Yi K."/>
            <person name="Kong H."/>
            <person name="Lavrijsen P."/>
            <person name="Sunseri F."/>
            <person name="Falavigna A."/>
            <person name="Ye Y."/>
            <person name="Leebens-Mack J.H."/>
            <person name="Chen G."/>
        </authorList>
    </citation>
    <scope>NUCLEOTIDE SEQUENCE [LARGE SCALE GENOMIC DNA]</scope>
    <source>
        <strain evidence="29">cv. DH0086</strain>
    </source>
</reference>
<evidence type="ECO:0000259" key="27">
    <source>
        <dbReference type="PROSITE" id="PS51296"/>
    </source>
</evidence>
<keyword evidence="17" id="KW-0793">Thylakoid</keyword>
<evidence type="ECO:0000256" key="16">
    <source>
        <dbReference type="ARBA" id="ARBA00023014"/>
    </source>
</evidence>
<evidence type="ECO:0000256" key="26">
    <source>
        <dbReference type="SAM" id="Phobius"/>
    </source>
</evidence>
<keyword evidence="14 26" id="KW-1133">Transmembrane helix</keyword>
<evidence type="ECO:0000256" key="11">
    <source>
        <dbReference type="ARBA" id="ARBA00022946"/>
    </source>
</evidence>
<dbReference type="EC" id="7.1.1.6" evidence="4"/>
<evidence type="ECO:0000256" key="1">
    <source>
        <dbReference type="ARBA" id="ARBA00003068"/>
    </source>
</evidence>
<dbReference type="Gene3D" id="1.20.5.700">
    <property type="entry name" value="Single helix bin"/>
    <property type="match status" value="1"/>
</dbReference>
<dbReference type="Gramene" id="ONK74652">
    <property type="protein sequence ID" value="ONK74652"/>
    <property type="gene ID" value="A4U43_C03F8740"/>
</dbReference>
<keyword evidence="11" id="KW-0809">Transit peptide</keyword>
<evidence type="ECO:0000313" key="29">
    <source>
        <dbReference type="Proteomes" id="UP000243459"/>
    </source>
</evidence>